<organism evidence="5 6">
    <name type="scientific">Amedibacillus dolichus</name>
    <dbReference type="NCBI Taxonomy" id="31971"/>
    <lineage>
        <taxon>Bacteria</taxon>
        <taxon>Bacillati</taxon>
        <taxon>Bacillota</taxon>
        <taxon>Erysipelotrichia</taxon>
        <taxon>Erysipelotrichales</taxon>
        <taxon>Erysipelotrichaceae</taxon>
        <taxon>Amedibacillus</taxon>
    </lineage>
</organism>
<dbReference type="Gene3D" id="3.40.50.410">
    <property type="entry name" value="von Willebrand factor, type A domain"/>
    <property type="match status" value="1"/>
</dbReference>
<feature type="domain" description="VWFA" evidence="4">
    <location>
        <begin position="72"/>
        <end position="179"/>
    </location>
</feature>
<feature type="transmembrane region" description="Helical" evidence="2">
    <location>
        <begin position="524"/>
        <end position="543"/>
    </location>
</feature>
<evidence type="ECO:0000313" key="5">
    <source>
        <dbReference type="EMBL" id="MDM8156041.1"/>
    </source>
</evidence>
<dbReference type="InterPro" id="IPR002035">
    <property type="entry name" value="VWF_A"/>
</dbReference>
<dbReference type="PROSITE" id="PS50234">
    <property type="entry name" value="VWFA"/>
    <property type="match status" value="1"/>
</dbReference>
<dbReference type="Pfam" id="PF13519">
    <property type="entry name" value="VWA_2"/>
    <property type="match status" value="1"/>
</dbReference>
<reference evidence="6" key="2">
    <citation type="submission" date="2023-06" db="EMBL/GenBank/DDBJ databases">
        <title>Identification and characterization of horizontal gene transfer across gut microbiota members of farm animals based on homology search.</title>
        <authorList>
            <person name="Zeman M."/>
            <person name="Kubasova T."/>
            <person name="Jahodarova E."/>
            <person name="Nykrynova M."/>
            <person name="Rychlik I."/>
        </authorList>
    </citation>
    <scope>NUCLEOTIDE SEQUENCE [LARGE SCALE GENOMIC DNA]</scope>
    <source>
        <strain evidence="6">ET39</strain>
    </source>
</reference>
<evidence type="ECO:0000256" key="2">
    <source>
        <dbReference type="SAM" id="Phobius"/>
    </source>
</evidence>
<sequence>MKSVLKKCLAITAAFCMLFTLAPATAYAENTTDTENGSWTISKSKTATNLDENFTSEITLSLPSAEEELMTDVVFVLDKSTSTDVEDEMIAMLQQLNDQISETNATVKVGIVIFNRNANNVLELTELNDANMDQIVEAIRTDISSGTNTHAGLLAGQAMLDADTAVSANRKYMIFVSDGLTYLFDADVKAINSQQSATGEYGIMAGNDCWGIRHTGEGGDQYVPEDWSAYLADVAAHLDEVQPYIQSYDNMSQDNHIPRGNTELPTTVDVALYKTYTVYQEMVNSGYNCYAVLADSAAAANYPWGQSFMNYLSGNKEVNFSDIQKEIYYLLDAGSTVEDYMGYVKGEYDFDFVNQASSMRLMVGDESYEAVKIEENIYGFKPIGESGEYAFVVEYVPGEGAEEHFVWHINEAVSNFAPVQLTYEVVLTNPSTEPGTYGTYDADGSQGYEGLYTNLSATLYPVDSNGTAGSAEAFAQPTVSYTVEDASEPSDPNDPSEPGKPQDPSAPTTSEDPDDPETGISDTLALWGILFGASAALVTVLSVKRRAGR</sequence>
<feature type="chain" id="PRO_5045290013" evidence="3">
    <location>
        <begin position="29"/>
        <end position="549"/>
    </location>
</feature>
<keyword evidence="3" id="KW-0732">Signal</keyword>
<dbReference type="RefSeq" id="WP_289606518.1">
    <property type="nucleotide sequence ID" value="NZ_JAUDCG010000001.1"/>
</dbReference>
<name>A0ABT7U8V5_9FIRM</name>
<keyword evidence="6" id="KW-1185">Reference proteome</keyword>
<dbReference type="Proteomes" id="UP001529340">
    <property type="component" value="Unassembled WGS sequence"/>
</dbReference>
<evidence type="ECO:0000313" key="6">
    <source>
        <dbReference type="Proteomes" id="UP001529340"/>
    </source>
</evidence>
<dbReference type="EMBL" id="JAUDCG010000001">
    <property type="protein sequence ID" value="MDM8156041.1"/>
    <property type="molecule type" value="Genomic_DNA"/>
</dbReference>
<dbReference type="SUPFAM" id="SSF53300">
    <property type="entry name" value="vWA-like"/>
    <property type="match status" value="1"/>
</dbReference>
<evidence type="ECO:0000256" key="1">
    <source>
        <dbReference type="SAM" id="MobiDB-lite"/>
    </source>
</evidence>
<evidence type="ECO:0000259" key="4">
    <source>
        <dbReference type="PROSITE" id="PS50234"/>
    </source>
</evidence>
<reference evidence="5 6" key="1">
    <citation type="submission" date="2023-06" db="EMBL/GenBank/DDBJ databases">
        <title>Identification and characterization of horizontal gene transfer across gut microbiota members of farm animals based on homology search.</title>
        <authorList>
            <person name="Schwarzerova J."/>
            <person name="Nykrynova M."/>
            <person name="Jureckova K."/>
            <person name="Cejkova D."/>
            <person name="Rychlik I."/>
        </authorList>
    </citation>
    <scope>NUCLEOTIDE SEQUENCE [LARGE SCALE GENOMIC DNA]</scope>
    <source>
        <strain evidence="5 6">ET39</strain>
    </source>
</reference>
<feature type="region of interest" description="Disordered" evidence="1">
    <location>
        <begin position="482"/>
        <end position="521"/>
    </location>
</feature>
<gene>
    <name evidence="5" type="ORF">QUV96_00130</name>
</gene>
<dbReference type="CDD" id="cd00198">
    <property type="entry name" value="vWFA"/>
    <property type="match status" value="1"/>
</dbReference>
<dbReference type="InterPro" id="IPR036465">
    <property type="entry name" value="vWFA_dom_sf"/>
</dbReference>
<evidence type="ECO:0000256" key="3">
    <source>
        <dbReference type="SAM" id="SignalP"/>
    </source>
</evidence>
<proteinExistence type="predicted"/>
<feature type="signal peptide" evidence="3">
    <location>
        <begin position="1"/>
        <end position="28"/>
    </location>
</feature>
<keyword evidence="2" id="KW-0472">Membrane</keyword>
<keyword evidence="2" id="KW-0812">Transmembrane</keyword>
<keyword evidence="2" id="KW-1133">Transmembrane helix</keyword>
<comment type="caution">
    <text evidence="5">The sequence shown here is derived from an EMBL/GenBank/DDBJ whole genome shotgun (WGS) entry which is preliminary data.</text>
</comment>
<protein>
    <submittedName>
        <fullName evidence="5">VWA domain-containing protein</fullName>
    </submittedName>
</protein>
<accession>A0ABT7U8V5</accession>
<reference evidence="5 6" key="3">
    <citation type="submission" date="2023-06" db="EMBL/GenBank/DDBJ databases">
        <authorList>
            <person name="Zeman M."/>
            <person name="Kubasova T."/>
            <person name="Jahodarova E."/>
            <person name="Nykrynova M."/>
            <person name="Rychlik I."/>
        </authorList>
    </citation>
    <scope>NUCLEOTIDE SEQUENCE [LARGE SCALE GENOMIC DNA]</scope>
    <source>
        <strain evidence="5 6">ET39</strain>
    </source>
</reference>